<dbReference type="STRING" id="7574.A0A1S3JZ42"/>
<dbReference type="KEGG" id="lak:106177456"/>
<dbReference type="SUPFAM" id="SSF50985">
    <property type="entry name" value="RCC1/BLIP-II"/>
    <property type="match status" value="1"/>
</dbReference>
<dbReference type="InterPro" id="IPR000408">
    <property type="entry name" value="Reg_chr_condens"/>
</dbReference>
<dbReference type="InterPro" id="IPR051625">
    <property type="entry name" value="Signaling_Regulatory_Domain"/>
</dbReference>
<dbReference type="PANTHER" id="PTHR22872:SF6">
    <property type="entry name" value="E3 UBIQUITIN-PROTEIN LIGASE HERC1-RELATED"/>
    <property type="match status" value="1"/>
</dbReference>
<sequence>MASNPPVRLKWLEHFHPSWVNEDCETMATREGTAKLYERLLMNKEVLTLPQHILQLKGPVLPDFEQEAPSLEEQEHYLDALLNSQLSLARVVCSDSPFAAVLQKRLVVLQRIFQAISSKFHGGREQKVKEHQSRNGGERGENEERQQVVDRTPAGTSALIHIGVRTGLSLLFSLLKQNWTLQAKLMTTGSNLCQDVLCTAADVILSLPSLSLANESKLPPLGVESLNQVTQFLKSTSMPTSGADVSGRRVASELVLALASQRGSLRFLLEWVELALCVSAASRHESDSTEVEQPGKINHSFFLSMLGQIVKSAGGVERNISGQSNIQEDSQGLTSLYGAAVCLMEELCQLACDYARCCVSPDENKNNPMQDPACGTEGSEVFVWGSNSSHQLAMGSQMEKVLTPKLAVGFANAQVCEAGQYCSFVIYQDSSVAAVGKGSYGRLGLGDSNNQSTPKKVNYEGKKIKRVSSSKGSDGHTLALTADGEVYSWGDGDYGKLGHGNTATQKFPKLIAGPLSGKVVKCISAGYRHSAAVTEDGQLYTWGEGQYGRLGHGDSNSKHLPTLVKSITAVGQVACGSSYTLAVSQDGRTVWSFGGGDNGKLGHGDTTRVFKPKVIETFIGLYIRKVACGSQCSLALTSTGQID</sequence>
<evidence type="ECO:0000256" key="2">
    <source>
        <dbReference type="PROSITE-ProRule" id="PRU00235"/>
    </source>
</evidence>
<dbReference type="OrthoDB" id="5370059at2759"/>
<keyword evidence="1" id="KW-0677">Repeat</keyword>
<evidence type="ECO:0000313" key="6">
    <source>
        <dbReference type="RefSeq" id="XP_013415675.1"/>
    </source>
</evidence>
<feature type="compositionally biased region" description="Basic and acidic residues" evidence="3">
    <location>
        <begin position="124"/>
        <end position="148"/>
    </location>
</feature>
<evidence type="ECO:0000256" key="3">
    <source>
        <dbReference type="SAM" id="MobiDB-lite"/>
    </source>
</evidence>
<proteinExistence type="predicted"/>
<reference evidence="6" key="1">
    <citation type="submission" date="2025-08" db="UniProtKB">
        <authorList>
            <consortium name="RefSeq"/>
        </authorList>
    </citation>
    <scope>IDENTIFICATION</scope>
    <source>
        <tissue evidence="6">Gonads</tissue>
    </source>
</reference>
<dbReference type="PRINTS" id="PR00633">
    <property type="entry name" value="RCCNDNSATION"/>
</dbReference>
<feature type="region of interest" description="Disordered" evidence="3">
    <location>
        <begin position="124"/>
        <end position="150"/>
    </location>
</feature>
<accession>A0A1S3JZ42</accession>
<dbReference type="PROSITE" id="PS50012">
    <property type="entry name" value="RCC1_3"/>
    <property type="match status" value="5"/>
</dbReference>
<organism evidence="5 6">
    <name type="scientific">Lingula anatina</name>
    <name type="common">Brachiopod</name>
    <name type="synonym">Lingula unguis</name>
    <dbReference type="NCBI Taxonomy" id="7574"/>
    <lineage>
        <taxon>Eukaryota</taxon>
        <taxon>Metazoa</taxon>
        <taxon>Spiralia</taxon>
        <taxon>Lophotrochozoa</taxon>
        <taxon>Brachiopoda</taxon>
        <taxon>Linguliformea</taxon>
        <taxon>Lingulata</taxon>
        <taxon>Lingulida</taxon>
        <taxon>Linguloidea</taxon>
        <taxon>Lingulidae</taxon>
        <taxon>Lingula</taxon>
    </lineage>
</organism>
<dbReference type="InParanoid" id="A0A1S3JZ42"/>
<dbReference type="Gene3D" id="2.130.10.30">
    <property type="entry name" value="Regulator of chromosome condensation 1/beta-lactamase-inhibitor protein II"/>
    <property type="match status" value="1"/>
</dbReference>
<dbReference type="InterPro" id="IPR058923">
    <property type="entry name" value="RCC1-like_dom"/>
</dbReference>
<feature type="repeat" description="RCC1" evidence="2">
    <location>
        <begin position="430"/>
        <end position="483"/>
    </location>
</feature>
<dbReference type="PROSITE" id="PS00626">
    <property type="entry name" value="RCC1_2"/>
    <property type="match status" value="1"/>
</dbReference>
<dbReference type="Pfam" id="PF25390">
    <property type="entry name" value="WD40_RLD"/>
    <property type="match status" value="1"/>
</dbReference>
<name>A0A1S3JZ42_LINAN</name>
<dbReference type="InterPro" id="IPR009091">
    <property type="entry name" value="RCC1/BLIP-II"/>
</dbReference>
<evidence type="ECO:0000313" key="5">
    <source>
        <dbReference type="Proteomes" id="UP000085678"/>
    </source>
</evidence>
<feature type="repeat" description="RCC1" evidence="2">
    <location>
        <begin position="484"/>
        <end position="536"/>
    </location>
</feature>
<gene>
    <name evidence="6" type="primary">LOC106177456</name>
</gene>
<dbReference type="RefSeq" id="XP_013415675.1">
    <property type="nucleotide sequence ID" value="XM_013560221.1"/>
</dbReference>
<dbReference type="Pfam" id="PF00415">
    <property type="entry name" value="RCC1"/>
    <property type="match status" value="1"/>
</dbReference>
<feature type="repeat" description="RCC1" evidence="2">
    <location>
        <begin position="588"/>
        <end position="639"/>
    </location>
</feature>
<evidence type="ECO:0000259" key="4">
    <source>
        <dbReference type="Pfam" id="PF25390"/>
    </source>
</evidence>
<feature type="repeat" description="RCC1" evidence="2">
    <location>
        <begin position="379"/>
        <end position="429"/>
    </location>
</feature>
<dbReference type="Proteomes" id="UP000085678">
    <property type="component" value="Unplaced"/>
</dbReference>
<protein>
    <submittedName>
        <fullName evidence="6">Probable E3 ubiquitin-protein ligase HERC1</fullName>
    </submittedName>
</protein>
<feature type="domain" description="RCC1-like" evidence="4">
    <location>
        <begin position="376"/>
        <end position="565"/>
    </location>
</feature>
<dbReference type="GeneID" id="106177456"/>
<dbReference type="AlphaFoldDB" id="A0A1S3JZ42"/>
<keyword evidence="5" id="KW-1185">Reference proteome</keyword>
<feature type="repeat" description="RCC1" evidence="2">
    <location>
        <begin position="537"/>
        <end position="586"/>
    </location>
</feature>
<dbReference type="PANTHER" id="PTHR22872">
    <property type="entry name" value="BTK-BINDING PROTEIN-RELATED"/>
    <property type="match status" value="1"/>
</dbReference>
<evidence type="ECO:0000256" key="1">
    <source>
        <dbReference type="ARBA" id="ARBA00022737"/>
    </source>
</evidence>